<dbReference type="PANTHER" id="PTHR43856:SF1">
    <property type="entry name" value="MITOCHONDRIAL CARDIOLIPIN HYDROLASE"/>
    <property type="match status" value="1"/>
</dbReference>
<keyword evidence="4" id="KW-0378">Hydrolase</keyword>
<dbReference type="EC" id="3.1.4.4" evidence="3"/>
<dbReference type="STRING" id="869213.GCA_000517085_02247"/>
<evidence type="ECO:0000256" key="5">
    <source>
        <dbReference type="ARBA" id="ARBA00022963"/>
    </source>
</evidence>
<dbReference type="GO" id="GO:0016891">
    <property type="term" value="F:RNA endonuclease activity producing 5'-phosphomonoesters, hydrolytic mechanism"/>
    <property type="evidence" value="ECO:0007669"/>
    <property type="project" value="TreeGrafter"/>
</dbReference>
<dbReference type="SUPFAM" id="SSF56024">
    <property type="entry name" value="Phospholipase D/nuclease"/>
    <property type="match status" value="1"/>
</dbReference>
<dbReference type="RefSeq" id="WP_052343156.1">
    <property type="nucleotide sequence ID" value="NZ_BAMD01000033.1"/>
</dbReference>
<evidence type="ECO:0000259" key="7">
    <source>
        <dbReference type="PROSITE" id="PS50035"/>
    </source>
</evidence>
<dbReference type="OrthoDB" id="9762009at2"/>
<reference evidence="8 9" key="1">
    <citation type="journal article" date="2014" name="Genome Announc.">
        <title>Draft Genome Sequence of Cytophaga fermentans JCM 21142T, a Facultative Anaerobe Isolated from Marine Mud.</title>
        <authorList>
            <person name="Starns D."/>
            <person name="Oshima K."/>
            <person name="Suda W."/>
            <person name="Iino T."/>
            <person name="Yuki M."/>
            <person name="Inoue J."/>
            <person name="Kitamura K."/>
            <person name="Iida T."/>
            <person name="Darby A."/>
            <person name="Hattori M."/>
            <person name="Ohkuma M."/>
        </authorList>
    </citation>
    <scope>NUCLEOTIDE SEQUENCE [LARGE SCALE GENOMIC DNA]</scope>
    <source>
        <strain evidence="8 9">JCM 21142</strain>
    </source>
</reference>
<dbReference type="Proteomes" id="UP000019402">
    <property type="component" value="Unassembled WGS sequence"/>
</dbReference>
<dbReference type="Pfam" id="PF13091">
    <property type="entry name" value="PLDc_2"/>
    <property type="match status" value="1"/>
</dbReference>
<dbReference type="CDD" id="cd09171">
    <property type="entry name" value="PLDc_vPLD6_like"/>
    <property type="match status" value="1"/>
</dbReference>
<dbReference type="InterPro" id="IPR025202">
    <property type="entry name" value="PLD-like_dom"/>
</dbReference>
<dbReference type="GO" id="GO:0004630">
    <property type="term" value="F:phospholipase D activity"/>
    <property type="evidence" value="ECO:0007669"/>
    <property type="project" value="UniProtKB-EC"/>
</dbReference>
<evidence type="ECO:0000256" key="4">
    <source>
        <dbReference type="ARBA" id="ARBA00022801"/>
    </source>
</evidence>
<dbReference type="InterPro" id="IPR051406">
    <property type="entry name" value="PLD_domain"/>
</dbReference>
<proteinExistence type="inferred from homology"/>
<sequence>MERIVTHFKEFVGKDAFKISNKHIIGKLSQLNHQGRKELRAQLLEQAMMMSEDKSALVWLRSCFDELDKHAFRMHQVYFSPGTEIGDTISKLLNEAEKSVQLCVFSITDHRLAKEVLNCQRRGLKVEIITDDQKIFDRGSEIQDMRYAGVEIKIDHSKYHMHNKFGIIDRRIIFTGSFNWTYTASKHNQENLLVTTNGSIVQQFHEEFEKLWREMYVL</sequence>
<dbReference type="PANTHER" id="PTHR43856">
    <property type="entry name" value="CARDIOLIPIN HYDROLASE"/>
    <property type="match status" value="1"/>
</dbReference>
<dbReference type="SMART" id="SM00155">
    <property type="entry name" value="PLDc"/>
    <property type="match status" value="1"/>
</dbReference>
<dbReference type="InterPro" id="IPR001736">
    <property type="entry name" value="PLipase_D/transphosphatidylase"/>
</dbReference>
<dbReference type="Gene3D" id="3.30.870.10">
    <property type="entry name" value="Endonuclease Chain A"/>
    <property type="match status" value="1"/>
</dbReference>
<keyword evidence="6" id="KW-0443">Lipid metabolism</keyword>
<feature type="domain" description="PLD phosphodiesterase" evidence="7">
    <location>
        <begin position="157"/>
        <end position="184"/>
    </location>
</feature>
<protein>
    <recommendedName>
        <fullName evidence="3">phospholipase D</fullName>
        <ecNumber evidence="3">3.1.4.4</ecNumber>
    </recommendedName>
</protein>
<evidence type="ECO:0000313" key="8">
    <source>
        <dbReference type="EMBL" id="GAF03889.1"/>
    </source>
</evidence>
<dbReference type="eggNOG" id="COG1502">
    <property type="taxonomic scope" value="Bacteria"/>
</dbReference>
<gene>
    <name evidence="8" type="ORF">JCM21142_72577</name>
</gene>
<name>W7YN84_9BACT</name>
<evidence type="ECO:0000256" key="3">
    <source>
        <dbReference type="ARBA" id="ARBA00012027"/>
    </source>
</evidence>
<dbReference type="EMBL" id="BAMD01000033">
    <property type="protein sequence ID" value="GAF03889.1"/>
    <property type="molecule type" value="Genomic_DNA"/>
</dbReference>
<keyword evidence="9" id="KW-1185">Reference proteome</keyword>
<evidence type="ECO:0000256" key="1">
    <source>
        <dbReference type="ARBA" id="ARBA00000798"/>
    </source>
</evidence>
<dbReference type="GO" id="GO:0006793">
    <property type="term" value="P:phosphorus metabolic process"/>
    <property type="evidence" value="ECO:0007669"/>
    <property type="project" value="UniProtKB-ARBA"/>
</dbReference>
<evidence type="ECO:0000256" key="6">
    <source>
        <dbReference type="ARBA" id="ARBA00023098"/>
    </source>
</evidence>
<organism evidence="8 9">
    <name type="scientific">Saccharicrinis fermentans DSM 9555 = JCM 21142</name>
    <dbReference type="NCBI Taxonomy" id="869213"/>
    <lineage>
        <taxon>Bacteria</taxon>
        <taxon>Pseudomonadati</taxon>
        <taxon>Bacteroidota</taxon>
        <taxon>Bacteroidia</taxon>
        <taxon>Marinilabiliales</taxon>
        <taxon>Marinilabiliaceae</taxon>
        <taxon>Saccharicrinis</taxon>
    </lineage>
</organism>
<dbReference type="GO" id="GO:0016042">
    <property type="term" value="P:lipid catabolic process"/>
    <property type="evidence" value="ECO:0007669"/>
    <property type="project" value="UniProtKB-KW"/>
</dbReference>
<evidence type="ECO:0000313" key="9">
    <source>
        <dbReference type="Proteomes" id="UP000019402"/>
    </source>
</evidence>
<keyword evidence="5" id="KW-0442">Lipid degradation</keyword>
<comment type="similarity">
    <text evidence="2">Belongs to the phospholipase D family.</text>
</comment>
<dbReference type="AlphaFoldDB" id="W7YN84"/>
<accession>W7YN84</accession>
<evidence type="ECO:0000256" key="2">
    <source>
        <dbReference type="ARBA" id="ARBA00008664"/>
    </source>
</evidence>
<comment type="caution">
    <text evidence="8">The sequence shown here is derived from an EMBL/GenBank/DDBJ whole genome shotgun (WGS) entry which is preliminary data.</text>
</comment>
<dbReference type="PROSITE" id="PS50035">
    <property type="entry name" value="PLD"/>
    <property type="match status" value="1"/>
</dbReference>
<comment type="catalytic activity">
    <reaction evidence="1">
        <text>a 1,2-diacyl-sn-glycero-3-phosphocholine + H2O = a 1,2-diacyl-sn-glycero-3-phosphate + choline + H(+)</text>
        <dbReference type="Rhea" id="RHEA:14445"/>
        <dbReference type="ChEBI" id="CHEBI:15354"/>
        <dbReference type="ChEBI" id="CHEBI:15377"/>
        <dbReference type="ChEBI" id="CHEBI:15378"/>
        <dbReference type="ChEBI" id="CHEBI:57643"/>
        <dbReference type="ChEBI" id="CHEBI:58608"/>
        <dbReference type="EC" id="3.1.4.4"/>
    </reaction>
</comment>